<dbReference type="SUPFAM" id="SSF46548">
    <property type="entry name" value="alpha-helical ferredoxin"/>
    <property type="match status" value="1"/>
</dbReference>
<comment type="cofactor">
    <cofactor evidence="8">
        <name>[4Fe-4S] cluster</name>
        <dbReference type="ChEBI" id="CHEBI:49883"/>
    </cofactor>
    <text evidence="8">Binds 7 [4Fe-4S] clusters per heterotetramer.</text>
</comment>
<feature type="binding site" evidence="8">
    <location>
        <position position="288"/>
    </location>
    <ligand>
        <name>[Ni-4Fe-4S] cluster</name>
        <dbReference type="ChEBI" id="CHEBI:47739"/>
    </ligand>
</feature>
<feature type="domain" description="4Fe-4S ferredoxin-type" evidence="9">
    <location>
        <begin position="445"/>
        <end position="475"/>
    </location>
</feature>
<feature type="binding site" evidence="8">
    <location>
        <position position="126"/>
    </location>
    <ligand>
        <name>CO</name>
        <dbReference type="ChEBI" id="CHEBI:17245"/>
    </ligand>
</feature>
<feature type="binding site" evidence="8">
    <location>
        <position position="458"/>
    </location>
    <ligand>
        <name>[4Fe-4S] cluster</name>
        <dbReference type="ChEBI" id="CHEBI:49883"/>
        <label>4</label>
    </ligand>
</feature>
<feature type="binding site" evidence="8">
    <location>
        <position position="417"/>
    </location>
    <ligand>
        <name>[4Fe-4S] cluster</name>
        <dbReference type="ChEBI" id="CHEBI:49883"/>
        <label>3</label>
    </ligand>
</feature>
<dbReference type="CDD" id="cd01916">
    <property type="entry name" value="ACS_1"/>
    <property type="match status" value="1"/>
</dbReference>
<keyword evidence="3 8" id="KW-0479">Metal-binding</keyword>
<keyword evidence="2 8" id="KW-0533">Nickel</keyword>
<keyword evidence="5 8" id="KW-0560">Oxidoreductase</keyword>
<proteinExistence type="inferred from homology"/>
<sequence length="782" mass="86910">MINLSMSYGDIVRFEGDIKSMTSQLLKLKNVKISGTIKFGENIEEDDDWEPMGPTPMPKIPTLRHWDFKLLERYPPFYMPICDLCCLCTFGKCDLSKGKKGACGLNIKAQQGRIVLIACCIGAACHTGHSRHLVHHLIETLGRDYPINLGNEIEVEAPIARTVTGIKPKTLGDLEKILDYCEEQITHLLSAAHTGQEGDYLDFESKALHAGMIDDLAREAGDIAQIVAYNMPKGDGDAPLVELGFGCIDKSKPVILCIGHNVVPGSYILEYLEENNLEDEIEVCGICCTAIDITRVSEKPKIVGPLSRQLMFVRCGVADVVVIDEQCIRTDILEEVLKTGAVLIATNEKMCLGLEDISHLSEDEIISYLIRNRAGLILDEEKVGKVAVEVAKIVAKERKDRKSLPDLNEVIELAKQCTECGWCNRNCPNAFKVKESMILAKQGNFEGFIDLYKKCYGCGRCETICQRNLPIVSMTTKVGEAYYKDLKFKIRAGRGPIKDVEIRSVGAPIVFGDIPGVVAFVGCSNHPNGEEEVALMAKEFLERKYIVVATGCAAMAIGMWKDKDGKTLYEKYPGEFRAGGLVNCGSCLSNCHITGAAIKIANIFAKVPLRGNYAEIADYILNKVGAVGVAWGAMSQKAAAIATGVNRWGIPVIVGPHGAKYRRLYLSNGEKFKVKDKTTGEIMEIDPVPEHLIVTAENYKECICMIPKLCMRPNDTPKGRANKIYHYVDLYEKYFGRMPPDLEKFVRTEKDIPFMMKDKIMNYLEEKGWKPFEKYPKNPTIL</sequence>
<feature type="binding site" evidence="8">
    <location>
        <position position="420"/>
    </location>
    <ligand>
        <name>[4Fe-4S] cluster</name>
        <dbReference type="ChEBI" id="CHEBI:49883"/>
        <label>3</label>
    </ligand>
</feature>
<dbReference type="Pfam" id="PF03063">
    <property type="entry name" value="Prismane"/>
    <property type="match status" value="2"/>
</dbReference>
<dbReference type="EC" id="1.2.7.4" evidence="8"/>
<evidence type="ECO:0000256" key="8">
    <source>
        <dbReference type="HAMAP-Rule" id="MF_01137"/>
    </source>
</evidence>
<dbReference type="AlphaFoldDB" id="A0A8D6PTD0"/>
<feature type="binding site" evidence="8">
    <location>
        <position position="88"/>
    </location>
    <ligand>
        <name>[4Fe-4S] cluster</name>
        <dbReference type="ChEBI" id="CHEBI:49883"/>
        <label>2</label>
    </ligand>
</feature>
<feature type="binding site" evidence="8">
    <location>
        <position position="86"/>
    </location>
    <ligand>
        <name>[4Fe-4S] cluster</name>
        <dbReference type="ChEBI" id="CHEBI:49883"/>
        <label>1</label>
        <note>ligand shared between dimeric partners</note>
    </ligand>
</feature>
<evidence type="ECO:0000256" key="4">
    <source>
        <dbReference type="ARBA" id="ARBA00022737"/>
    </source>
</evidence>
<dbReference type="InterPro" id="IPR017896">
    <property type="entry name" value="4Fe4S_Fe-S-bd"/>
</dbReference>
<feature type="domain" description="4Fe-4S ferredoxin-type" evidence="9">
    <location>
        <begin position="407"/>
        <end position="436"/>
    </location>
</feature>
<comment type="subunit">
    <text evidence="8">Heterotetramer of two alpha and two epsilon subunits. The ACDS complex is made up of alpha, epsilon, beta, gamma and delta subunits with a probable stoichiometry of (alpha(2)epsilon(2))(4)-beta(8)-(gamma(1)delta(1))(8).</text>
</comment>
<feature type="binding site" evidence="8">
    <location>
        <position position="523"/>
    </location>
    <ligand>
        <name>[Ni-4Fe-4S] cluster</name>
        <dbReference type="ChEBI" id="CHEBI:47739"/>
    </ligand>
</feature>
<feature type="binding site" evidence="8">
    <location>
        <position position="455"/>
    </location>
    <ligand>
        <name>[4Fe-4S] cluster</name>
        <dbReference type="ChEBI" id="CHEBI:49883"/>
        <label>4</label>
    </ligand>
</feature>
<reference evidence="10 11" key="1">
    <citation type="submission" date="2020-04" db="EMBL/GenBank/DDBJ databases">
        <authorList>
            <consortium name="Genoscope - CEA"/>
            <person name="William W."/>
        </authorList>
    </citation>
    <scope>NUCLEOTIDE SEQUENCE [LARGE SCALE GENOMIC DNA]</scope>
    <source>
        <strain evidence="10 11">SG7</strain>
    </source>
</reference>
<dbReference type="InterPro" id="IPR016099">
    <property type="entry name" value="Prismane-like_a/b-sand"/>
</dbReference>
<feature type="binding site" evidence="8">
    <location>
        <position position="423"/>
    </location>
    <ligand>
        <name>[4Fe-4S] cluster</name>
        <dbReference type="ChEBI" id="CHEBI:49883"/>
        <label>3</label>
    </ligand>
</feature>
<dbReference type="GO" id="GO:0006084">
    <property type="term" value="P:acetyl-CoA metabolic process"/>
    <property type="evidence" value="ECO:0007669"/>
    <property type="project" value="InterPro"/>
</dbReference>
<dbReference type="InterPro" id="IPR011254">
    <property type="entry name" value="Prismane-like_sf"/>
</dbReference>
<organism evidence="10 11">
    <name type="scientific">Methanocaldococcus lauensis</name>
    <dbReference type="NCBI Taxonomy" id="2546128"/>
    <lineage>
        <taxon>Archaea</taxon>
        <taxon>Methanobacteriati</taxon>
        <taxon>Methanobacteriota</taxon>
        <taxon>Methanomada group</taxon>
        <taxon>Methanococci</taxon>
        <taxon>Methanococcales</taxon>
        <taxon>Methanocaldococcaceae</taxon>
        <taxon>Methanocaldococcus</taxon>
    </lineage>
</organism>
<keyword evidence="4" id="KW-0677">Repeat</keyword>
<dbReference type="GO" id="GO:0042542">
    <property type="term" value="P:response to hydrogen peroxide"/>
    <property type="evidence" value="ECO:0007669"/>
    <property type="project" value="TreeGrafter"/>
</dbReference>
<dbReference type="NCBIfam" id="TIGR00314">
    <property type="entry name" value="cdhA"/>
    <property type="match status" value="1"/>
</dbReference>
<dbReference type="GO" id="GO:0005506">
    <property type="term" value="F:iron ion binding"/>
    <property type="evidence" value="ECO:0007669"/>
    <property type="project" value="UniProtKB-UniRule"/>
</dbReference>
<dbReference type="InterPro" id="IPR004137">
    <property type="entry name" value="HCP/CODH"/>
</dbReference>
<evidence type="ECO:0000256" key="3">
    <source>
        <dbReference type="ARBA" id="ARBA00022723"/>
    </source>
</evidence>
<dbReference type="PANTHER" id="PTHR30109:SF6">
    <property type="entry name" value="ACETYL-COA DECARBONYLASE_SYNTHASE COMPLEX SUBUNIT ALPHA"/>
    <property type="match status" value="1"/>
</dbReference>
<protein>
    <recommendedName>
        <fullName evidence="8">Acetyl-CoA decarbonylase/synthase complex subunit alpha</fullName>
        <shortName evidence="8">ACDS complex subunit alpha</shortName>
        <ecNumber evidence="8">1.2.7.4</ecNumber>
    </recommendedName>
    <alternativeName>
        <fullName evidence="8">ACDS complex carbon monoxide dehydrogenase subunit alpha</fullName>
        <shortName evidence="8">ACDS CODH subunit alpha</shortName>
    </alternativeName>
</protein>
<dbReference type="Gene3D" id="3.40.50.2030">
    <property type="match status" value="2"/>
</dbReference>
<keyword evidence="6 8" id="KW-0408">Iron</keyword>
<evidence type="ECO:0000259" key="9">
    <source>
        <dbReference type="PROSITE" id="PS51379"/>
    </source>
</evidence>
<dbReference type="GO" id="GO:0051539">
    <property type="term" value="F:4 iron, 4 sulfur cluster binding"/>
    <property type="evidence" value="ECO:0007669"/>
    <property type="project" value="UniProtKB-KW"/>
</dbReference>
<accession>A0A8D6PTD0</accession>
<evidence type="ECO:0000256" key="2">
    <source>
        <dbReference type="ARBA" id="ARBA00022596"/>
    </source>
</evidence>
<dbReference type="GO" id="GO:0050418">
    <property type="term" value="F:hydroxylamine reductase activity"/>
    <property type="evidence" value="ECO:0007669"/>
    <property type="project" value="TreeGrafter"/>
</dbReference>
<dbReference type="InterPro" id="IPR017900">
    <property type="entry name" value="4Fe4S_Fe_S_CS"/>
</dbReference>
<dbReference type="InterPro" id="IPR004460">
    <property type="entry name" value="CdhA"/>
</dbReference>
<evidence type="ECO:0000313" key="11">
    <source>
        <dbReference type="Proteomes" id="UP000679213"/>
    </source>
</evidence>
<keyword evidence="1 8" id="KW-0004">4Fe-4S</keyword>
<evidence type="ECO:0000313" key="10">
    <source>
        <dbReference type="EMBL" id="CAB3289583.1"/>
    </source>
</evidence>
<feature type="binding site" evidence="8">
    <location>
        <position position="327"/>
    </location>
    <ligand>
        <name>[Ni-4Fe-4S] cluster</name>
        <dbReference type="ChEBI" id="CHEBI:47739"/>
    </ligand>
</feature>
<dbReference type="SUPFAM" id="SSF56821">
    <property type="entry name" value="Prismane protein-like"/>
    <property type="match status" value="1"/>
</dbReference>
<dbReference type="EMBL" id="LR792632">
    <property type="protein sequence ID" value="CAB3289583.1"/>
    <property type="molecule type" value="Genomic_DNA"/>
</dbReference>
<comment type="catalytic activity">
    <reaction evidence="8">
        <text>CO + 2 oxidized [2Fe-2S]-[ferredoxin] + H2O = 2 reduced [2Fe-2S]-[ferredoxin] + CO2 + 2 H(+)</text>
        <dbReference type="Rhea" id="RHEA:21040"/>
        <dbReference type="Rhea" id="RHEA-COMP:10000"/>
        <dbReference type="Rhea" id="RHEA-COMP:10001"/>
        <dbReference type="ChEBI" id="CHEBI:15377"/>
        <dbReference type="ChEBI" id="CHEBI:15378"/>
        <dbReference type="ChEBI" id="CHEBI:16526"/>
        <dbReference type="ChEBI" id="CHEBI:17245"/>
        <dbReference type="ChEBI" id="CHEBI:33737"/>
        <dbReference type="ChEBI" id="CHEBI:33738"/>
        <dbReference type="EC" id="1.2.7.4"/>
    </reaction>
</comment>
<feature type="binding site" evidence="8">
    <location>
        <position position="427"/>
    </location>
    <ligand>
        <name>[4Fe-4S] cluster</name>
        <dbReference type="ChEBI" id="CHEBI:49883"/>
        <label>4</label>
    </ligand>
</feature>
<dbReference type="PROSITE" id="PS51379">
    <property type="entry name" value="4FE4S_FER_2"/>
    <property type="match status" value="2"/>
</dbReference>
<keyword evidence="11" id="KW-1185">Reference proteome</keyword>
<dbReference type="GO" id="GO:0043885">
    <property type="term" value="F:anaerobic carbon-monoxide dehydrogenase activity"/>
    <property type="evidence" value="ECO:0007669"/>
    <property type="project" value="UniProtKB-UniRule"/>
</dbReference>
<comment type="cofactor">
    <cofactor evidence="8">
        <name>[Ni-4Fe-4S] cluster</name>
        <dbReference type="ChEBI" id="CHEBI:47739"/>
    </cofactor>
    <text evidence="8">Binds 2 [Ni-4Fe-4S] clusters per heterotetramer.</text>
</comment>
<evidence type="ECO:0000256" key="5">
    <source>
        <dbReference type="ARBA" id="ARBA00023002"/>
    </source>
</evidence>
<feature type="binding site" evidence="8">
    <location>
        <position position="93"/>
    </location>
    <ligand>
        <name>[4Fe-4S] cluster</name>
        <dbReference type="ChEBI" id="CHEBI:49883"/>
        <label>2</label>
    </ligand>
</feature>
<dbReference type="HAMAP" id="MF_01137">
    <property type="entry name" value="CdhA"/>
    <property type="match status" value="1"/>
</dbReference>
<feature type="binding site" evidence="8">
    <location>
        <position position="82"/>
    </location>
    <ligand>
        <name>[4Fe-4S] cluster</name>
        <dbReference type="ChEBI" id="CHEBI:49883"/>
        <label>1</label>
        <note>ligand shared between dimeric partners</note>
    </ligand>
</feature>
<comment type="similarity">
    <text evidence="8">Belongs to the Ni-containing carbon monoxide dehydrogenase family.</text>
</comment>
<dbReference type="PROSITE" id="PS00198">
    <property type="entry name" value="4FE4S_FER_1"/>
    <property type="match status" value="1"/>
</dbReference>
<dbReference type="GO" id="GO:0004601">
    <property type="term" value="F:peroxidase activity"/>
    <property type="evidence" value="ECO:0007669"/>
    <property type="project" value="TreeGrafter"/>
</dbReference>
<evidence type="ECO:0000256" key="7">
    <source>
        <dbReference type="ARBA" id="ARBA00023014"/>
    </source>
</evidence>
<feature type="binding site" evidence="8">
    <location>
        <position position="85"/>
    </location>
    <ligand>
        <name>[4Fe-4S] cluster</name>
        <dbReference type="ChEBI" id="CHEBI:49883"/>
        <label>2</label>
    </ligand>
</feature>
<gene>
    <name evidence="8 10" type="primary">cdhA</name>
    <name evidence="10" type="ORF">MLAUSG7_1297</name>
</gene>
<dbReference type="Proteomes" id="UP000679213">
    <property type="component" value="Chromosome I"/>
</dbReference>
<dbReference type="PANTHER" id="PTHR30109">
    <property type="entry name" value="HYDROXYLAMINE REDUCTASE"/>
    <property type="match status" value="1"/>
</dbReference>
<dbReference type="GO" id="GO:0016151">
    <property type="term" value="F:nickel cation binding"/>
    <property type="evidence" value="ECO:0007669"/>
    <property type="project" value="UniProtKB-UniRule"/>
</dbReference>
<feature type="binding site" evidence="8">
    <location>
        <position position="260"/>
    </location>
    <ligand>
        <name>[Ni-4Fe-4S] cluster</name>
        <dbReference type="ChEBI" id="CHEBI:47739"/>
    </ligand>
</feature>
<dbReference type="KEGG" id="mesg:MLAUSG7_1297"/>
<feature type="binding site" evidence="8">
    <location>
        <position position="465"/>
    </location>
    <ligand>
        <name>[4Fe-4S] cluster</name>
        <dbReference type="ChEBI" id="CHEBI:49883"/>
        <label>3</label>
    </ligand>
</feature>
<keyword evidence="7 8" id="KW-0411">Iron-sulfur</keyword>
<evidence type="ECO:0000256" key="1">
    <source>
        <dbReference type="ARBA" id="ARBA00022485"/>
    </source>
</evidence>
<evidence type="ECO:0000256" key="6">
    <source>
        <dbReference type="ARBA" id="ARBA00023004"/>
    </source>
</evidence>
<feature type="binding site" evidence="8">
    <location>
        <position position="552"/>
    </location>
    <ligand>
        <name>[Ni-4Fe-4S] cluster</name>
        <dbReference type="ChEBI" id="CHEBI:47739"/>
    </ligand>
</feature>
<feature type="binding site" evidence="8">
    <location>
        <position position="461"/>
    </location>
    <ligand>
        <name>[4Fe-4S] cluster</name>
        <dbReference type="ChEBI" id="CHEBI:49883"/>
        <label>4</label>
    </ligand>
</feature>
<feature type="binding site" evidence="8">
    <location>
        <position position="587"/>
    </location>
    <ligand>
        <name>[Ni-4Fe-4S] cluster</name>
        <dbReference type="ChEBI" id="CHEBI:47739"/>
    </ligand>
</feature>
<comment type="function">
    <text evidence="8">Part of the ACDS complex that catalyzes the reversible cleavage of acetyl-CoA, allowing autotrophic growth from CO(2). The alpha-epsilon subcomponent functions as a carbon monoxide dehydrogenase.</text>
</comment>
<comment type="domain">
    <text evidence="8">Cluster B is an all-cysteinyl-liganded 4Fe-4S cluster; cluster C is a mixed Ni-Fe-S cluster which is the active site of CO oxidation. Cluster D is also an all-cysteinyl-liganded 4Fe-4S cluster that bridges the two subunits of the CODH dimer. Contains two additional 4Fe-4S clusters, dubbed E and F, that probably transport electrons from ferredoxin to the B cluster.</text>
</comment>
<dbReference type="Gene3D" id="3.30.70.20">
    <property type="match status" value="1"/>
</dbReference>
<name>A0A8D6PTD0_9EURY</name>
<feature type="binding site" evidence="8">
    <location>
        <position position="103"/>
    </location>
    <ligand>
        <name>[4Fe-4S] cluster</name>
        <dbReference type="ChEBI" id="CHEBI:49883"/>
        <label>2</label>
    </ligand>
</feature>
<dbReference type="Gene3D" id="1.10.8.190">
    <property type="entry name" value="Carbon monoxide dehydrogenase alpha subunit. Chain M, domain 1"/>
    <property type="match status" value="1"/>
</dbReference>